<gene>
    <name evidence="9" type="ORF">DTK66_10395</name>
</gene>
<evidence type="ECO:0000256" key="3">
    <source>
        <dbReference type="ARBA" id="ARBA00022723"/>
    </source>
</evidence>
<accession>A0ABR8P9N6</accession>
<evidence type="ECO:0000313" key="9">
    <source>
        <dbReference type="EMBL" id="MBD5807489.1"/>
    </source>
</evidence>
<keyword evidence="7" id="KW-0501">Molybdenum cofactor biosynthesis</keyword>
<dbReference type="Pfam" id="PF12804">
    <property type="entry name" value="NTP_transf_3"/>
    <property type="match status" value="1"/>
</dbReference>
<name>A0ABR8P9N6_9LACO</name>
<dbReference type="PANTHER" id="PTHR19136">
    <property type="entry name" value="MOLYBDENUM COFACTOR GUANYLYLTRANSFERASE"/>
    <property type="match status" value="1"/>
</dbReference>
<dbReference type="InterPro" id="IPR025877">
    <property type="entry name" value="MobA-like_NTP_Trfase"/>
</dbReference>
<keyword evidence="9" id="KW-0548">Nucleotidyltransferase</keyword>
<keyword evidence="2" id="KW-0808">Transferase</keyword>
<keyword evidence="6" id="KW-0342">GTP-binding</keyword>
<dbReference type="EMBL" id="QORN01000054">
    <property type="protein sequence ID" value="MBD5807489.1"/>
    <property type="molecule type" value="Genomic_DNA"/>
</dbReference>
<dbReference type="InterPro" id="IPR013482">
    <property type="entry name" value="Molybde_CF_guanTrfase"/>
</dbReference>
<evidence type="ECO:0000256" key="6">
    <source>
        <dbReference type="ARBA" id="ARBA00023134"/>
    </source>
</evidence>
<dbReference type="GO" id="GO:0016779">
    <property type="term" value="F:nucleotidyltransferase activity"/>
    <property type="evidence" value="ECO:0007669"/>
    <property type="project" value="UniProtKB-KW"/>
</dbReference>
<proteinExistence type="predicted"/>
<evidence type="ECO:0000256" key="4">
    <source>
        <dbReference type="ARBA" id="ARBA00022741"/>
    </source>
</evidence>
<evidence type="ECO:0000256" key="5">
    <source>
        <dbReference type="ARBA" id="ARBA00022842"/>
    </source>
</evidence>
<dbReference type="Proteomes" id="UP000704341">
    <property type="component" value="Unassembled WGS sequence"/>
</dbReference>
<dbReference type="Gene3D" id="3.90.550.10">
    <property type="entry name" value="Spore Coat Polysaccharide Biosynthesis Protein SpsA, Chain A"/>
    <property type="match status" value="1"/>
</dbReference>
<keyword evidence="4" id="KW-0547">Nucleotide-binding</keyword>
<organism evidence="9 10">
    <name type="scientific">Limosilactobacillus walteri</name>
    <dbReference type="NCBI Taxonomy" id="2268022"/>
    <lineage>
        <taxon>Bacteria</taxon>
        <taxon>Bacillati</taxon>
        <taxon>Bacillota</taxon>
        <taxon>Bacilli</taxon>
        <taxon>Lactobacillales</taxon>
        <taxon>Lactobacillaceae</taxon>
        <taxon>Limosilactobacillus</taxon>
    </lineage>
</organism>
<dbReference type="PANTHER" id="PTHR19136:SF81">
    <property type="entry name" value="MOLYBDENUM COFACTOR GUANYLYLTRANSFERASE"/>
    <property type="match status" value="1"/>
</dbReference>
<dbReference type="CDD" id="cd02503">
    <property type="entry name" value="MobA"/>
    <property type="match status" value="1"/>
</dbReference>
<feature type="domain" description="MobA-like NTP transferase" evidence="8">
    <location>
        <begin position="3"/>
        <end position="119"/>
    </location>
</feature>
<dbReference type="SUPFAM" id="SSF53448">
    <property type="entry name" value="Nucleotide-diphospho-sugar transferases"/>
    <property type="match status" value="1"/>
</dbReference>
<evidence type="ECO:0000256" key="7">
    <source>
        <dbReference type="ARBA" id="ARBA00023150"/>
    </source>
</evidence>
<evidence type="ECO:0000256" key="1">
    <source>
        <dbReference type="ARBA" id="ARBA00022490"/>
    </source>
</evidence>
<evidence type="ECO:0000256" key="2">
    <source>
        <dbReference type="ARBA" id="ARBA00022679"/>
    </source>
</evidence>
<protein>
    <submittedName>
        <fullName evidence="9">Molybdenum cofactor guanylyltransferase</fullName>
    </submittedName>
</protein>
<evidence type="ECO:0000259" key="8">
    <source>
        <dbReference type="Pfam" id="PF12804"/>
    </source>
</evidence>
<sequence length="190" mass="21294">MIGIIYAGGQSKRFGQDKALFKVPKLAAPNVQIAAENLQAICAKVIVCANEKNQVQIKQRLLSMNNIQVITDLPAFSQHGPLSAIVACTAQFKGTHDFITLAADYPYITSKTLQRLAQKPFSYISTSNHDHYTLAHFSISHEAVMAWLLAENDWRLGDFLIKKCGCRSLDCNTNDEFLNLNYWEVDTNEK</sequence>
<reference evidence="9 10" key="1">
    <citation type="submission" date="2018-07" db="EMBL/GenBank/DDBJ databases">
        <title>Phylogenomic Insights into understanding Host Adaptation of Lactobacillus reuteri by a novel species, Lactobacillus spp. M31.</title>
        <authorList>
            <person name="Sharma S."/>
            <person name="Patil P."/>
            <person name="Korpole S."/>
            <person name="Patil P.B."/>
        </authorList>
    </citation>
    <scope>NUCLEOTIDE SEQUENCE [LARGE SCALE GENOMIC DNA]</scope>
    <source>
        <strain evidence="9 10">M31</strain>
    </source>
</reference>
<keyword evidence="10" id="KW-1185">Reference proteome</keyword>
<comment type="caution">
    <text evidence="9">The sequence shown here is derived from an EMBL/GenBank/DDBJ whole genome shotgun (WGS) entry which is preliminary data.</text>
</comment>
<dbReference type="RefSeq" id="WP_191668630.1">
    <property type="nucleotide sequence ID" value="NZ_QORN01000054.1"/>
</dbReference>
<keyword evidence="1" id="KW-0963">Cytoplasm</keyword>
<evidence type="ECO:0000313" key="10">
    <source>
        <dbReference type="Proteomes" id="UP000704341"/>
    </source>
</evidence>
<dbReference type="InterPro" id="IPR029044">
    <property type="entry name" value="Nucleotide-diphossugar_trans"/>
</dbReference>
<keyword evidence="3" id="KW-0479">Metal-binding</keyword>
<keyword evidence="5" id="KW-0460">Magnesium</keyword>